<keyword evidence="3" id="KW-0418">Kinase</keyword>
<dbReference type="InterPro" id="IPR008271">
    <property type="entry name" value="Ser/Thr_kinase_AS"/>
</dbReference>
<dbReference type="EC" id="2.7.11.1" evidence="1"/>
<sequence length="130" mass="15473">MLADQMISRLEYVHRAYYIHRDLKPDNFLIGRLHPKRIYIVDFGLSCRYVTKENTLRDMVTGKNFVGTSRYASMRTHQGFSQGRRDDIEQLVYVLIYMYRGRLPWSGLNVKDRDEKERIIGERKAKLDPT</sequence>
<dbReference type="Gene3D" id="1.10.510.10">
    <property type="entry name" value="Transferase(Phosphotransferase) domain 1"/>
    <property type="match status" value="1"/>
</dbReference>
<dbReference type="PROSITE" id="PS00108">
    <property type="entry name" value="PROTEIN_KINASE_ST"/>
    <property type="match status" value="1"/>
</dbReference>
<protein>
    <recommendedName>
        <fullName evidence="1">non-specific serine/threonine protein kinase</fullName>
        <ecNumber evidence="1">2.7.11.1</ecNumber>
    </recommendedName>
</protein>
<reference evidence="3" key="1">
    <citation type="journal article" date="2014" name="PLoS ONE">
        <title>Transcriptome-Based Identification of ABC Transporters in the Western Tarnished Plant Bug Lygus hesperus.</title>
        <authorList>
            <person name="Hull J.J."/>
            <person name="Chaney K."/>
            <person name="Geib S.M."/>
            <person name="Fabrick J.A."/>
            <person name="Brent C.S."/>
            <person name="Walsh D."/>
            <person name="Lavine L.C."/>
        </authorList>
    </citation>
    <scope>NUCLEOTIDE SEQUENCE</scope>
</reference>
<reference evidence="3" key="2">
    <citation type="submission" date="2014-07" db="EMBL/GenBank/DDBJ databases">
        <authorList>
            <person name="Hull J."/>
        </authorList>
    </citation>
    <scope>NUCLEOTIDE SEQUENCE</scope>
</reference>
<gene>
    <name evidence="3" type="primary">CK1_0</name>
    <name evidence="3" type="ORF">CM83_12197</name>
</gene>
<evidence type="ECO:0000259" key="2">
    <source>
        <dbReference type="PROSITE" id="PS50011"/>
    </source>
</evidence>
<dbReference type="InterPro" id="IPR050235">
    <property type="entry name" value="CK1_Ser-Thr_kinase"/>
</dbReference>
<dbReference type="PROSITE" id="PS50011">
    <property type="entry name" value="PROTEIN_KINASE_DOM"/>
    <property type="match status" value="1"/>
</dbReference>
<dbReference type="AlphaFoldDB" id="A0A0A9Y1P1"/>
<dbReference type="SUPFAM" id="SSF56112">
    <property type="entry name" value="Protein kinase-like (PK-like)"/>
    <property type="match status" value="1"/>
</dbReference>
<proteinExistence type="predicted"/>
<feature type="domain" description="Protein kinase" evidence="2">
    <location>
        <begin position="1"/>
        <end position="130"/>
    </location>
</feature>
<dbReference type="PANTHER" id="PTHR11909">
    <property type="entry name" value="CASEIN KINASE-RELATED"/>
    <property type="match status" value="1"/>
</dbReference>
<evidence type="ECO:0000256" key="1">
    <source>
        <dbReference type="ARBA" id="ARBA00012513"/>
    </source>
</evidence>
<keyword evidence="3" id="KW-0808">Transferase</keyword>
<accession>A0A0A9Y1P1</accession>
<dbReference type="GO" id="GO:0004674">
    <property type="term" value="F:protein serine/threonine kinase activity"/>
    <property type="evidence" value="ECO:0007669"/>
    <property type="project" value="UniProtKB-EC"/>
</dbReference>
<dbReference type="EMBL" id="GBHO01016632">
    <property type="protein sequence ID" value="JAG26972.1"/>
    <property type="molecule type" value="Transcribed_RNA"/>
</dbReference>
<dbReference type="InterPro" id="IPR011009">
    <property type="entry name" value="Kinase-like_dom_sf"/>
</dbReference>
<dbReference type="GO" id="GO:0005524">
    <property type="term" value="F:ATP binding"/>
    <property type="evidence" value="ECO:0007669"/>
    <property type="project" value="InterPro"/>
</dbReference>
<dbReference type="InterPro" id="IPR000719">
    <property type="entry name" value="Prot_kinase_dom"/>
</dbReference>
<dbReference type="Pfam" id="PF00069">
    <property type="entry name" value="Pkinase"/>
    <property type="match status" value="1"/>
</dbReference>
<organism evidence="3">
    <name type="scientific">Lygus hesperus</name>
    <name type="common">Western plant bug</name>
    <dbReference type="NCBI Taxonomy" id="30085"/>
    <lineage>
        <taxon>Eukaryota</taxon>
        <taxon>Metazoa</taxon>
        <taxon>Ecdysozoa</taxon>
        <taxon>Arthropoda</taxon>
        <taxon>Hexapoda</taxon>
        <taxon>Insecta</taxon>
        <taxon>Pterygota</taxon>
        <taxon>Neoptera</taxon>
        <taxon>Paraneoptera</taxon>
        <taxon>Hemiptera</taxon>
        <taxon>Heteroptera</taxon>
        <taxon>Panheteroptera</taxon>
        <taxon>Cimicomorpha</taxon>
        <taxon>Miridae</taxon>
        <taxon>Mirini</taxon>
        <taxon>Lygus</taxon>
    </lineage>
</organism>
<evidence type="ECO:0000313" key="3">
    <source>
        <dbReference type="EMBL" id="JAG26972.1"/>
    </source>
</evidence>
<name>A0A0A9Y1P1_LYGHE</name>